<evidence type="ECO:0000313" key="5">
    <source>
        <dbReference type="Proteomes" id="UP001497512"/>
    </source>
</evidence>
<comment type="similarity">
    <text evidence="3">Belongs to the UPP synthase family.</text>
</comment>
<dbReference type="PANTHER" id="PTHR10291:SF0">
    <property type="entry name" value="DEHYDRODOLICHYL DIPHOSPHATE SYNTHASE 2"/>
    <property type="match status" value="1"/>
</dbReference>
<dbReference type="PANTHER" id="PTHR10291">
    <property type="entry name" value="DEHYDRODOLICHYL DIPHOSPHATE SYNTHASE FAMILY MEMBER"/>
    <property type="match status" value="1"/>
</dbReference>
<dbReference type="SUPFAM" id="SSF64005">
    <property type="entry name" value="Undecaprenyl diphosphate synthase"/>
    <property type="match status" value="1"/>
</dbReference>
<organism evidence="4 5">
    <name type="scientific">Sphagnum troendelagicum</name>
    <dbReference type="NCBI Taxonomy" id="128251"/>
    <lineage>
        <taxon>Eukaryota</taxon>
        <taxon>Viridiplantae</taxon>
        <taxon>Streptophyta</taxon>
        <taxon>Embryophyta</taxon>
        <taxon>Bryophyta</taxon>
        <taxon>Sphagnophytina</taxon>
        <taxon>Sphagnopsida</taxon>
        <taxon>Sphagnales</taxon>
        <taxon>Sphagnaceae</taxon>
        <taxon>Sphagnum</taxon>
    </lineage>
</organism>
<reference evidence="4" key="1">
    <citation type="submission" date="2024-02" db="EMBL/GenBank/DDBJ databases">
        <authorList>
            <consortium name="ELIXIR-Norway"/>
            <consortium name="Elixir Norway"/>
        </authorList>
    </citation>
    <scope>NUCLEOTIDE SEQUENCE</scope>
</reference>
<evidence type="ECO:0000313" key="4">
    <source>
        <dbReference type="EMBL" id="CAK9233270.1"/>
    </source>
</evidence>
<comment type="cofactor">
    <cofactor evidence="1">
        <name>Mg(2+)</name>
        <dbReference type="ChEBI" id="CHEBI:18420"/>
    </cofactor>
</comment>
<protein>
    <recommendedName>
        <fullName evidence="3">Alkyl transferase</fullName>
        <ecNumber evidence="3">2.5.1.-</ecNumber>
    </recommendedName>
</protein>
<evidence type="ECO:0000256" key="2">
    <source>
        <dbReference type="ARBA" id="ARBA00022679"/>
    </source>
</evidence>
<sequence>MLARFERMNHMIIWSNLVFYKIQPFEQELDPSRMPRHVAIIMDGNSRWAERQGWPASVGHEAGVRALKEVVKLSQKWGIEVLTVFAFSTENWLRPKTEVGFLMELFERVFQEQLNTMPDENIQVHCVGDLSMLPASLRKMIATLEEATQHNTGLKLSVAVSYSGRQDIVGACQRLMARVQNGEMSPSDLTEAAIDEELKTSWVGEGRNPDLLIRTSGEQRISNFMLWETAYSEFLFVDSLWPDFGEAQLKDALLEYQKRNRRFGKHK</sequence>
<evidence type="ECO:0000256" key="3">
    <source>
        <dbReference type="RuleBase" id="RU363018"/>
    </source>
</evidence>
<keyword evidence="2 3" id="KW-0808">Transferase</keyword>
<dbReference type="PROSITE" id="PS01066">
    <property type="entry name" value="UPP_SYNTHASE"/>
    <property type="match status" value="1"/>
</dbReference>
<keyword evidence="5" id="KW-1185">Reference proteome</keyword>
<dbReference type="Pfam" id="PF01255">
    <property type="entry name" value="Prenyltransf"/>
    <property type="match status" value="1"/>
</dbReference>
<dbReference type="Gene3D" id="3.40.1180.10">
    <property type="entry name" value="Decaprenyl diphosphate synthase-like"/>
    <property type="match status" value="1"/>
</dbReference>
<dbReference type="InterPro" id="IPR036424">
    <property type="entry name" value="UPP_synth-like_sf"/>
</dbReference>
<evidence type="ECO:0000256" key="1">
    <source>
        <dbReference type="ARBA" id="ARBA00001946"/>
    </source>
</evidence>
<dbReference type="EMBL" id="OZ019900">
    <property type="protein sequence ID" value="CAK9233270.1"/>
    <property type="molecule type" value="Genomic_DNA"/>
</dbReference>
<dbReference type="InterPro" id="IPR001441">
    <property type="entry name" value="UPP_synth-like"/>
</dbReference>
<proteinExistence type="inferred from homology"/>
<gene>
    <name evidence="4" type="ORF">CSSPTR1EN2_LOCUS21402</name>
</gene>
<name>A0ABP0V089_9BRYO</name>
<dbReference type="CDD" id="cd00475">
    <property type="entry name" value="Cis_IPPS"/>
    <property type="match status" value="1"/>
</dbReference>
<dbReference type="Proteomes" id="UP001497512">
    <property type="component" value="Chromosome 8"/>
</dbReference>
<dbReference type="NCBIfam" id="TIGR00055">
    <property type="entry name" value="uppS"/>
    <property type="match status" value="1"/>
</dbReference>
<dbReference type="EC" id="2.5.1.-" evidence="3"/>
<accession>A0ABP0V089</accession>
<dbReference type="InterPro" id="IPR018520">
    <property type="entry name" value="UPP_synth-like_CS"/>
</dbReference>
<dbReference type="HAMAP" id="MF_01139">
    <property type="entry name" value="ISPT"/>
    <property type="match status" value="1"/>
</dbReference>